<evidence type="ECO:0000256" key="4">
    <source>
        <dbReference type="SAM" id="MobiDB-lite"/>
    </source>
</evidence>
<dbReference type="Gene3D" id="1.25.40.10">
    <property type="entry name" value="Tetratricopeptide repeat domain"/>
    <property type="match status" value="2"/>
</dbReference>
<dbReference type="PANTHER" id="PTHR47691">
    <property type="entry name" value="REGULATOR-RELATED"/>
    <property type="match status" value="1"/>
</dbReference>
<evidence type="ECO:0008006" key="7">
    <source>
        <dbReference type="Google" id="ProtNLM"/>
    </source>
</evidence>
<proteinExistence type="predicted"/>
<keyword evidence="1" id="KW-0677">Repeat</keyword>
<feature type="compositionally biased region" description="Basic residues" evidence="4">
    <location>
        <begin position="105"/>
        <end position="115"/>
    </location>
</feature>
<accession>A0A9W6S5T8</accession>
<dbReference type="AlphaFoldDB" id="A0A9W6S5T8"/>
<protein>
    <recommendedName>
        <fullName evidence="7">Tetratricopeptide repeat protein</fullName>
    </recommendedName>
</protein>
<dbReference type="Pfam" id="PF07719">
    <property type="entry name" value="TPR_2"/>
    <property type="match status" value="1"/>
</dbReference>
<dbReference type="InterPro" id="IPR013105">
    <property type="entry name" value="TPR_2"/>
</dbReference>
<reference evidence="5" key="1">
    <citation type="submission" date="2023-03" db="EMBL/GenBank/DDBJ databases">
        <title>Actinoallomurus iriomotensis NBRC 103684.</title>
        <authorList>
            <person name="Ichikawa N."/>
            <person name="Sato H."/>
            <person name="Tonouchi N."/>
        </authorList>
    </citation>
    <scope>NUCLEOTIDE SEQUENCE</scope>
    <source>
        <strain evidence="5">NBRC 103684</strain>
    </source>
</reference>
<feature type="repeat" description="TPR" evidence="3">
    <location>
        <begin position="575"/>
        <end position="608"/>
    </location>
</feature>
<dbReference type="InterPro" id="IPR027417">
    <property type="entry name" value="P-loop_NTPase"/>
</dbReference>
<dbReference type="SUPFAM" id="SSF52540">
    <property type="entry name" value="P-loop containing nucleoside triphosphate hydrolases"/>
    <property type="match status" value="1"/>
</dbReference>
<dbReference type="EMBL" id="BSTK01000005">
    <property type="protein sequence ID" value="GLY85930.1"/>
    <property type="molecule type" value="Genomic_DNA"/>
</dbReference>
<comment type="caution">
    <text evidence="5">The sequence shown here is derived from an EMBL/GenBank/DDBJ whole genome shotgun (WGS) entry which is preliminary data.</text>
</comment>
<keyword evidence="6" id="KW-1185">Reference proteome</keyword>
<dbReference type="Gene3D" id="3.40.50.300">
    <property type="entry name" value="P-loop containing nucleotide triphosphate hydrolases"/>
    <property type="match status" value="1"/>
</dbReference>
<sequence length="916" mass="99445">MGTGGAVERFSAELRSLHHAAGRPTLDRLVRHCRAQKPPVTTSDATIHGWLTGTNIPSERSERAFSQIVGYLRQEVRERGGDPSAHFPDGWKNALARAREEKRANRGGRPRRTRTVRATGGSAPRPMTLPPDPAGFTGRAAALAELAERLRGTDGTVTTVTGMGGVGKTALAVRAAHRAGRFSGGVLFLDLGGFGPGRPLEVENAAERLLRMLGVAEPEPGDAPPEPVGRWRTALAGSAGSPLLIVLDNVASAGQVSPLLPDPPHHVIVTSRNTLSSLAAHRVGLTPLDAGEAVRLLDRALRRTVPGDDRVTAGPGDAERLAELCGRLPLALRIVAALLLDDPHRPLSAEVAALGEARDRLDRLRYDDVDEQGRALGVRAAFDLSYARLGEEQSRAFDLLGVVPGPDFGPDTAAAVLDRTPPEAERLLADLTRLHLIRGHPGRRWDMHDLVRLYATEHAHADAGRYRGALDRLLEHYESATTDADRRFAAPGTLRLFHVNRFASRAEALDWFDAEHRNVAAAVAAAHEARLWRRAYAPAVRLARYLEFRRHTDEWVACARLALDAAEHLEPERVPPAALSLGNACRAAGRYEEAERQLRRALDLAPDRPAEGNAWHDLGLVYFNLGDYTRAVECHRNDLRICSDAGDLLGAAQSLCALGDAQRMREEYEEAAASLVRAIEVFEHLQDAGGLTQARINLALVLLGWNPVWYGGCGIWHLCHALRLARERDDHHGQAVALLDLSVLYLSICPACYGRAVVRCATRAMNLFEQQGEPLRLAYATRALGRGLLAVGDLTRARRALDRASDSLEALGVRPDTGDVPPGTGTRTPHITGCFGRSDKNRFRWLARLPDDVIRGDFRHLDGYAWEGFRFLVLTEPGRPPSSGEAPSPPRPAGEGAVAGDVGDDTDDGRDAAGRE</sequence>
<evidence type="ECO:0000313" key="5">
    <source>
        <dbReference type="EMBL" id="GLY85930.1"/>
    </source>
</evidence>
<feature type="region of interest" description="Disordered" evidence="4">
    <location>
        <begin position="876"/>
        <end position="916"/>
    </location>
</feature>
<evidence type="ECO:0000256" key="3">
    <source>
        <dbReference type="PROSITE-ProRule" id="PRU00339"/>
    </source>
</evidence>
<evidence type="ECO:0000313" key="6">
    <source>
        <dbReference type="Proteomes" id="UP001165074"/>
    </source>
</evidence>
<evidence type="ECO:0000256" key="1">
    <source>
        <dbReference type="ARBA" id="ARBA00022737"/>
    </source>
</evidence>
<dbReference type="PANTHER" id="PTHR47691:SF3">
    <property type="entry name" value="HTH-TYPE TRANSCRIPTIONAL REGULATOR RV0890C-RELATED"/>
    <property type="match status" value="1"/>
</dbReference>
<dbReference type="PRINTS" id="PR00364">
    <property type="entry name" value="DISEASERSIST"/>
</dbReference>
<organism evidence="5 6">
    <name type="scientific">Actinoallomurus iriomotensis</name>
    <dbReference type="NCBI Taxonomy" id="478107"/>
    <lineage>
        <taxon>Bacteria</taxon>
        <taxon>Bacillati</taxon>
        <taxon>Actinomycetota</taxon>
        <taxon>Actinomycetes</taxon>
        <taxon>Streptosporangiales</taxon>
        <taxon>Thermomonosporaceae</taxon>
        <taxon>Actinoallomurus</taxon>
    </lineage>
</organism>
<dbReference type="Pfam" id="PF13424">
    <property type="entry name" value="TPR_12"/>
    <property type="match status" value="1"/>
</dbReference>
<feature type="repeat" description="TPR" evidence="3">
    <location>
        <begin position="612"/>
        <end position="645"/>
    </location>
</feature>
<keyword evidence="2 3" id="KW-0802">TPR repeat</keyword>
<dbReference type="RefSeq" id="WP_285573283.1">
    <property type="nucleotide sequence ID" value="NZ_BSTK01000005.1"/>
</dbReference>
<dbReference type="InterPro" id="IPR011990">
    <property type="entry name" value="TPR-like_helical_dom_sf"/>
</dbReference>
<name>A0A9W6S5T8_9ACTN</name>
<dbReference type="PROSITE" id="PS50005">
    <property type="entry name" value="TPR"/>
    <property type="match status" value="2"/>
</dbReference>
<dbReference type="SMART" id="SM00028">
    <property type="entry name" value="TPR"/>
    <property type="match status" value="3"/>
</dbReference>
<dbReference type="InterPro" id="IPR019734">
    <property type="entry name" value="TPR_rpt"/>
</dbReference>
<gene>
    <name evidence="5" type="ORF">Airi02_038590</name>
</gene>
<dbReference type="Proteomes" id="UP001165074">
    <property type="component" value="Unassembled WGS sequence"/>
</dbReference>
<evidence type="ECO:0000256" key="2">
    <source>
        <dbReference type="ARBA" id="ARBA00022803"/>
    </source>
</evidence>
<dbReference type="SUPFAM" id="SSF48452">
    <property type="entry name" value="TPR-like"/>
    <property type="match status" value="1"/>
</dbReference>
<feature type="region of interest" description="Disordered" evidence="4">
    <location>
        <begin position="99"/>
        <end position="133"/>
    </location>
</feature>